<evidence type="ECO:0000313" key="1">
    <source>
        <dbReference type="EMBL" id="ANH74268.1"/>
    </source>
</evidence>
<evidence type="ECO:0000313" key="2">
    <source>
        <dbReference type="Proteomes" id="UP000077927"/>
    </source>
</evidence>
<proteinExistence type="predicted"/>
<name>A0AAC9BKL7_9RALS</name>
<sequence length="47" mass="4994">MDCADRLNATVAREEMRPPALSTVPDGTAGVMTVCVRVALVWCNSAD</sequence>
<dbReference type="Proteomes" id="UP000077927">
    <property type="component" value="Chromosome 1"/>
</dbReference>
<reference evidence="1 2" key="1">
    <citation type="submission" date="2015-09" db="EMBL/GenBank/DDBJ databases">
        <authorList>
            <person name="Xu Y."/>
            <person name="Nagy A."/>
            <person name="Liu N.T."/>
            <person name="Nou X."/>
        </authorList>
    </citation>
    <scope>NUCLEOTIDE SEQUENCE [LARGE SCALE GENOMIC DNA]</scope>
    <source>
        <strain evidence="1 2">FC1138</strain>
    </source>
</reference>
<dbReference type="AlphaFoldDB" id="A0AAC9BKL7"/>
<accession>A0AAC9BKL7</accession>
<dbReference type="EMBL" id="CP012605">
    <property type="protein sequence ID" value="ANH74268.1"/>
    <property type="molecule type" value="Genomic_DNA"/>
</dbReference>
<gene>
    <name evidence="1" type="ORF">ACS15_1330</name>
</gene>
<organism evidence="1 2">
    <name type="scientific">Ralstonia insidiosa</name>
    <dbReference type="NCBI Taxonomy" id="190721"/>
    <lineage>
        <taxon>Bacteria</taxon>
        <taxon>Pseudomonadati</taxon>
        <taxon>Pseudomonadota</taxon>
        <taxon>Betaproteobacteria</taxon>
        <taxon>Burkholderiales</taxon>
        <taxon>Burkholderiaceae</taxon>
        <taxon>Ralstonia</taxon>
    </lineage>
</organism>
<protein>
    <submittedName>
        <fullName evidence="1">Uncharacterized protein</fullName>
    </submittedName>
</protein>
<dbReference type="KEGG" id="rin:ACS15_1330"/>